<dbReference type="KEGG" id="ptw:TUM18999_01640"/>
<accession>A0A6J4DWR4</accession>
<evidence type="ECO:0000313" key="2">
    <source>
        <dbReference type="EMBL" id="BCG21973.1"/>
    </source>
</evidence>
<keyword evidence="1" id="KW-0472">Membrane</keyword>
<sequence length="173" mass="19131">MGMPQLDPEDLRDRDYPVHESMRVQRRLWALERIGSWLLLLVVLLTLLGLFSKGVLSSVEARGAQGRLHVDYERFLRNGATSTLVIDIKGKPGEALSLELEGEMLEGSTVESIHPQPESGATHRNTGLSLRLQPDAQGHVRVHLGVRADGVGLYRSRILGGGETIDLSQFIYP</sequence>
<evidence type="ECO:0000256" key="1">
    <source>
        <dbReference type="SAM" id="Phobius"/>
    </source>
</evidence>
<feature type="transmembrane region" description="Helical" evidence="1">
    <location>
        <begin position="34"/>
        <end position="52"/>
    </location>
</feature>
<reference evidence="2 3" key="1">
    <citation type="submission" date="2020-05" db="EMBL/GenBank/DDBJ databases">
        <title>Characterization of novel class B3 metallo-beta-lactamase from novel Pseudomonas species.</title>
        <authorList>
            <person name="Yamada K."/>
            <person name="Aoki K."/>
            <person name="Ishii Y."/>
        </authorList>
    </citation>
    <scope>NUCLEOTIDE SEQUENCE [LARGE SCALE GENOMIC DNA]</scope>
    <source>
        <strain evidence="2 3">TUM18999</strain>
    </source>
</reference>
<name>A0A6J4DWR4_9PSED</name>
<keyword evidence="1" id="KW-1133">Transmembrane helix</keyword>
<gene>
    <name evidence="2" type="ORF">TUM18999_01640</name>
</gene>
<organism evidence="2 3">
    <name type="scientific">Pseudomonas tohonis</name>
    <dbReference type="NCBI Taxonomy" id="2725477"/>
    <lineage>
        <taxon>Bacteria</taxon>
        <taxon>Pseudomonadati</taxon>
        <taxon>Pseudomonadota</taxon>
        <taxon>Gammaproteobacteria</taxon>
        <taxon>Pseudomonadales</taxon>
        <taxon>Pseudomonadaceae</taxon>
        <taxon>Pseudomonas</taxon>
    </lineage>
</organism>
<protein>
    <submittedName>
        <fullName evidence="2">Uncharacterized protein</fullName>
    </submittedName>
</protein>
<keyword evidence="1" id="KW-0812">Transmembrane</keyword>
<dbReference type="Proteomes" id="UP000509383">
    <property type="component" value="Chromosome"/>
</dbReference>
<dbReference type="AlphaFoldDB" id="A0A6J4DWR4"/>
<dbReference type="EMBL" id="AP023189">
    <property type="protein sequence ID" value="BCG21973.1"/>
    <property type="molecule type" value="Genomic_DNA"/>
</dbReference>
<evidence type="ECO:0000313" key="3">
    <source>
        <dbReference type="Proteomes" id="UP000509383"/>
    </source>
</evidence>
<proteinExistence type="predicted"/>